<dbReference type="Proteomes" id="UP000439903">
    <property type="component" value="Unassembled WGS sequence"/>
</dbReference>
<keyword evidence="5" id="KW-0443">Lipid metabolism</keyword>
<evidence type="ECO:0000256" key="8">
    <source>
        <dbReference type="SAM" id="Phobius"/>
    </source>
</evidence>
<proteinExistence type="predicted"/>
<evidence type="ECO:0000256" key="4">
    <source>
        <dbReference type="ARBA" id="ARBA00022989"/>
    </source>
</evidence>
<keyword evidence="3" id="KW-0256">Endoplasmic reticulum</keyword>
<sequence length="416" mass="46429">MLLEIISFFFSPFLSLFDPYLSRFTDALTSHKTQRTAVKAVFVGLVVVALIATALVAYVCFYMVYVPKIAHVKPIYLQYHTGEYPTSEVDFSEGGQYLQVLTSGQAYDVSIDLHVPASERNIGLGNFMISLELWSSVANNTVIASSRPCILTYQSKMLRVFSTLWRLIPLLTGFTKEDQRLEVIMIENMIENPDTPITKAFIGVHNRELEVYSAQIRLDAHFKGLRFFMYYYSMPAAVFFMTLFLFWEIFFSVIAWRSIATWWHNKIPMGTEPAQITSGPKDETQDSGATGKDDGYGTWQEIRRSDVIEGGVTTETDSDDEASRPASVISPSATRLASEAGETSYTTESYTTEDDDTQSIASRTLDDDVSGTETETEGDGDNTDNNDGQDGRIHPRQNNTGVTDHFRSSSGGQSSA</sequence>
<evidence type="ECO:0000313" key="10">
    <source>
        <dbReference type="Proteomes" id="UP000439903"/>
    </source>
</evidence>
<evidence type="ECO:0000256" key="3">
    <source>
        <dbReference type="ARBA" id="ARBA00022824"/>
    </source>
</evidence>
<comment type="subcellular location">
    <subcellularLocation>
        <location evidence="1">Endoplasmic reticulum membrane</location>
        <topology evidence="1">Multi-pass membrane protein</topology>
    </subcellularLocation>
</comment>
<dbReference type="EMBL" id="WTPW01000629">
    <property type="protein sequence ID" value="KAF0493111.1"/>
    <property type="molecule type" value="Genomic_DNA"/>
</dbReference>
<evidence type="ECO:0000313" key="9">
    <source>
        <dbReference type="EMBL" id="KAF0493111.1"/>
    </source>
</evidence>
<organism evidence="9 10">
    <name type="scientific">Gigaspora margarita</name>
    <dbReference type="NCBI Taxonomy" id="4874"/>
    <lineage>
        <taxon>Eukaryota</taxon>
        <taxon>Fungi</taxon>
        <taxon>Fungi incertae sedis</taxon>
        <taxon>Mucoromycota</taxon>
        <taxon>Glomeromycotina</taxon>
        <taxon>Glomeromycetes</taxon>
        <taxon>Diversisporales</taxon>
        <taxon>Gigasporaceae</taxon>
        <taxon>Gigaspora</taxon>
    </lineage>
</organism>
<evidence type="ECO:0000256" key="5">
    <source>
        <dbReference type="ARBA" id="ARBA00023098"/>
    </source>
</evidence>
<keyword evidence="2 8" id="KW-0812">Transmembrane</keyword>
<dbReference type="InterPro" id="IPR009617">
    <property type="entry name" value="Seipin"/>
</dbReference>
<feature type="transmembrane region" description="Helical" evidence="8">
    <location>
        <begin position="227"/>
        <end position="247"/>
    </location>
</feature>
<dbReference type="AlphaFoldDB" id="A0A8H4EJ24"/>
<dbReference type="Pfam" id="PF06775">
    <property type="entry name" value="Seipin"/>
    <property type="match status" value="1"/>
</dbReference>
<feature type="region of interest" description="Disordered" evidence="7">
    <location>
        <begin position="271"/>
        <end position="416"/>
    </location>
</feature>
<feature type="compositionally biased region" description="Basic and acidic residues" evidence="7">
    <location>
        <begin position="291"/>
        <end position="307"/>
    </location>
</feature>
<dbReference type="CDD" id="cd23995">
    <property type="entry name" value="Seipin_BSCL2_like"/>
    <property type="match status" value="1"/>
</dbReference>
<dbReference type="PANTHER" id="PTHR21212:SF0">
    <property type="entry name" value="SEIPIN"/>
    <property type="match status" value="1"/>
</dbReference>
<dbReference type="GO" id="GO:0140042">
    <property type="term" value="P:lipid droplet formation"/>
    <property type="evidence" value="ECO:0007669"/>
    <property type="project" value="UniProtKB-ARBA"/>
</dbReference>
<keyword evidence="6 8" id="KW-0472">Membrane</keyword>
<evidence type="ECO:0000256" key="1">
    <source>
        <dbReference type="ARBA" id="ARBA00004477"/>
    </source>
</evidence>
<feature type="compositionally biased region" description="Acidic residues" evidence="7">
    <location>
        <begin position="367"/>
        <end position="384"/>
    </location>
</feature>
<feature type="compositionally biased region" description="Polar residues" evidence="7">
    <location>
        <begin position="396"/>
        <end position="416"/>
    </location>
</feature>
<gene>
    <name evidence="9" type="ORF">F8M41_021439</name>
</gene>
<evidence type="ECO:0000256" key="2">
    <source>
        <dbReference type="ARBA" id="ARBA00022692"/>
    </source>
</evidence>
<dbReference type="OrthoDB" id="3990054at2759"/>
<protein>
    <submittedName>
        <fullName evidence="9">DUF1226-domain-containing protein</fullName>
    </submittedName>
</protein>
<comment type="caution">
    <text evidence="9">The sequence shown here is derived from an EMBL/GenBank/DDBJ whole genome shotgun (WGS) entry which is preliminary data.</text>
</comment>
<keyword evidence="10" id="KW-1185">Reference proteome</keyword>
<name>A0A8H4EJ24_GIGMA</name>
<accession>A0A8H4EJ24</accession>
<dbReference type="GO" id="GO:0005789">
    <property type="term" value="C:endoplasmic reticulum membrane"/>
    <property type="evidence" value="ECO:0007669"/>
    <property type="project" value="UniProtKB-SubCell"/>
</dbReference>
<dbReference type="PANTHER" id="PTHR21212">
    <property type="entry name" value="BERNARDINELLI-SEIP CONGENITAL LIPODYSTROPHY 2 HOMOLOG BSCL2 PROTEIN"/>
    <property type="match status" value="1"/>
</dbReference>
<keyword evidence="4 8" id="KW-1133">Transmembrane helix</keyword>
<feature type="transmembrane region" description="Helical" evidence="8">
    <location>
        <begin position="40"/>
        <end position="65"/>
    </location>
</feature>
<dbReference type="GO" id="GO:0006629">
    <property type="term" value="P:lipid metabolic process"/>
    <property type="evidence" value="ECO:0007669"/>
    <property type="project" value="UniProtKB-KW"/>
</dbReference>
<evidence type="ECO:0000256" key="6">
    <source>
        <dbReference type="ARBA" id="ARBA00023136"/>
    </source>
</evidence>
<reference evidence="9 10" key="1">
    <citation type="journal article" date="2019" name="Environ. Microbiol.">
        <title>At the nexus of three kingdoms: the genome of the mycorrhizal fungus Gigaspora margarita provides insights into plant, endobacterial and fungal interactions.</title>
        <authorList>
            <person name="Venice F."/>
            <person name="Ghignone S."/>
            <person name="Salvioli di Fossalunga A."/>
            <person name="Amselem J."/>
            <person name="Novero M."/>
            <person name="Xianan X."/>
            <person name="Sedzielewska Toro K."/>
            <person name="Morin E."/>
            <person name="Lipzen A."/>
            <person name="Grigoriev I.V."/>
            <person name="Henrissat B."/>
            <person name="Martin F.M."/>
            <person name="Bonfante P."/>
        </authorList>
    </citation>
    <scope>NUCLEOTIDE SEQUENCE [LARGE SCALE GENOMIC DNA]</scope>
    <source>
        <strain evidence="9 10">BEG34</strain>
    </source>
</reference>
<evidence type="ECO:0000256" key="7">
    <source>
        <dbReference type="SAM" id="MobiDB-lite"/>
    </source>
</evidence>